<organism evidence="1 2">
    <name type="scientific">Panagrolaimus sp. PS1159</name>
    <dbReference type="NCBI Taxonomy" id="55785"/>
    <lineage>
        <taxon>Eukaryota</taxon>
        <taxon>Metazoa</taxon>
        <taxon>Ecdysozoa</taxon>
        <taxon>Nematoda</taxon>
        <taxon>Chromadorea</taxon>
        <taxon>Rhabditida</taxon>
        <taxon>Tylenchina</taxon>
        <taxon>Panagrolaimomorpha</taxon>
        <taxon>Panagrolaimoidea</taxon>
        <taxon>Panagrolaimidae</taxon>
        <taxon>Panagrolaimus</taxon>
    </lineage>
</organism>
<accession>A0AC35GSQ2</accession>
<dbReference type="WBParaSite" id="PS1159_v2.g8317.t1">
    <property type="protein sequence ID" value="PS1159_v2.g8317.t1"/>
    <property type="gene ID" value="PS1159_v2.g8317"/>
</dbReference>
<name>A0AC35GSQ2_9BILA</name>
<dbReference type="Proteomes" id="UP000887580">
    <property type="component" value="Unplaced"/>
</dbReference>
<proteinExistence type="predicted"/>
<reference evidence="2" key="1">
    <citation type="submission" date="2022-11" db="UniProtKB">
        <authorList>
            <consortium name="WormBaseParasite"/>
        </authorList>
    </citation>
    <scope>IDENTIFICATION</scope>
</reference>
<sequence>MSQTTSTRENGIVAYVQDVDNDIYVVTVDARTSRIAKNNVKIGSCKKFVMEIPKLFKRDIKAVIFNVFGVESSHFSNNYAFCKAIKVKLDQMKLSYSFVDAYQHLCSYLLIDNNVAVGIGESVLIVLVNKKGIHSMDLRYTKDGYELQGSTPYFPFNPAESHETIGQKIMGTSNPKKIIVSPNAPGYPVMKYIKQILNHKDVIVAEYEVYKHDQKFVTETAKYLFDKSYTKYWIIPRLSYGYSIQLSTGNAKIIDLMFILPPVQLPVEKEIICERSLFNFSFLQINPQLITEEPLEHFLFPKNCHQVKLNISIDQNHFPSFQVSPEMIPKIEFLPEFLNRHVPSEAPVIGFFANSSVILHRKNGRYQFLDSWNGVYGRELLISFATKKPTFMEDAAEDLRTKPSYVVLDLMRITSMPINEIKHNGPWNFKFTKDVDHPLLIEFDKADGSRGAAAPAFLMAMLLKEHLKALKDETGNKPKKIVFCLLDDYKMDERQRIEEQFEEACKLLKVETSYLFYFLLTV</sequence>
<protein>
    <submittedName>
        <fullName evidence="2">Uncharacterized protein</fullName>
    </submittedName>
</protein>
<evidence type="ECO:0000313" key="2">
    <source>
        <dbReference type="WBParaSite" id="PS1159_v2.g8317.t1"/>
    </source>
</evidence>
<evidence type="ECO:0000313" key="1">
    <source>
        <dbReference type="Proteomes" id="UP000887580"/>
    </source>
</evidence>